<gene>
    <name evidence="2" type="ORF">DNG_00962</name>
</gene>
<sequence>MTRVSVYAALLVVSIAATVMTITSITLPNWITYSVSTPTNSPLTQHIGLHRSCSNFRDPPCRPYPSEDQCAGEGEEASFCRMWRSAGFLANFAVALHLVMIVVYAVLIGGGKQRREGGWHVLGGLLLGIAVVEFAIIGIVSYLFDNDDQFLIPGWSLDTSWVLCTVSASLSAACAAGLASSYYLLPPEGGYDCLPDPGDADEAS</sequence>
<comment type="caution">
    <text evidence="2">The sequence shown here is derived from an EMBL/GenBank/DDBJ whole genome shotgun (WGS) entry which is preliminary data.</text>
</comment>
<feature type="transmembrane region" description="Helical" evidence="1">
    <location>
        <begin position="160"/>
        <end position="185"/>
    </location>
</feature>
<dbReference type="Proteomes" id="UP001187682">
    <property type="component" value="Unassembled WGS sequence"/>
</dbReference>
<evidence type="ECO:0008006" key="4">
    <source>
        <dbReference type="Google" id="ProtNLM"/>
    </source>
</evidence>
<keyword evidence="1" id="KW-1133">Transmembrane helix</keyword>
<accession>A0AAE8MS03</accession>
<dbReference type="Gene3D" id="1.20.140.150">
    <property type="match status" value="1"/>
</dbReference>
<feature type="transmembrane region" description="Helical" evidence="1">
    <location>
        <begin position="88"/>
        <end position="107"/>
    </location>
</feature>
<evidence type="ECO:0000313" key="3">
    <source>
        <dbReference type="Proteomes" id="UP001187682"/>
    </source>
</evidence>
<keyword evidence="1" id="KW-0812">Transmembrane</keyword>
<evidence type="ECO:0000313" key="2">
    <source>
        <dbReference type="EMBL" id="SPN97448.1"/>
    </source>
</evidence>
<proteinExistence type="predicted"/>
<dbReference type="EMBL" id="ONZQ02000001">
    <property type="protein sequence ID" value="SPN97448.1"/>
    <property type="molecule type" value="Genomic_DNA"/>
</dbReference>
<name>A0AAE8MS03_9PEZI</name>
<reference evidence="2" key="1">
    <citation type="submission" date="2018-03" db="EMBL/GenBank/DDBJ databases">
        <authorList>
            <person name="Guldener U."/>
        </authorList>
    </citation>
    <scope>NUCLEOTIDE SEQUENCE</scope>
</reference>
<keyword evidence="3" id="KW-1185">Reference proteome</keyword>
<evidence type="ECO:0000256" key="1">
    <source>
        <dbReference type="SAM" id="Phobius"/>
    </source>
</evidence>
<feature type="transmembrane region" description="Helical" evidence="1">
    <location>
        <begin position="7"/>
        <end position="31"/>
    </location>
</feature>
<feature type="transmembrane region" description="Helical" evidence="1">
    <location>
        <begin position="119"/>
        <end position="140"/>
    </location>
</feature>
<keyword evidence="1" id="KW-0472">Membrane</keyword>
<protein>
    <recommendedName>
        <fullName evidence="4">Pre-mRNA splicing factor</fullName>
    </recommendedName>
</protein>
<organism evidence="2 3">
    <name type="scientific">Cephalotrichum gorgonifer</name>
    <dbReference type="NCBI Taxonomy" id="2041049"/>
    <lineage>
        <taxon>Eukaryota</taxon>
        <taxon>Fungi</taxon>
        <taxon>Dikarya</taxon>
        <taxon>Ascomycota</taxon>
        <taxon>Pezizomycotina</taxon>
        <taxon>Sordariomycetes</taxon>
        <taxon>Hypocreomycetidae</taxon>
        <taxon>Microascales</taxon>
        <taxon>Microascaceae</taxon>
        <taxon>Cephalotrichum</taxon>
    </lineage>
</organism>
<dbReference type="AlphaFoldDB" id="A0AAE8MS03"/>